<comment type="caution">
    <text evidence="3">The sequence shown here is derived from an EMBL/GenBank/DDBJ whole genome shotgun (WGS) entry which is preliminary data.</text>
</comment>
<reference evidence="3 4" key="1">
    <citation type="submission" date="2017-02" db="EMBL/GenBank/DDBJ databases">
        <title>The new phylogeny of genus Mycobacterium.</title>
        <authorList>
            <person name="Tortoli E."/>
            <person name="Trovato A."/>
            <person name="Cirillo D.M."/>
        </authorList>
    </citation>
    <scope>NUCLEOTIDE SEQUENCE [LARGE SCALE GENOMIC DNA]</scope>
    <source>
        <strain evidence="3 4">DSM 45578</strain>
    </source>
</reference>
<feature type="region of interest" description="Disordered" evidence="1">
    <location>
        <begin position="1"/>
        <end position="102"/>
    </location>
</feature>
<evidence type="ECO:0000256" key="1">
    <source>
        <dbReference type="SAM" id="MobiDB-lite"/>
    </source>
</evidence>
<feature type="transmembrane region" description="Helical" evidence="2">
    <location>
        <begin position="138"/>
        <end position="158"/>
    </location>
</feature>
<feature type="compositionally biased region" description="Basic and acidic residues" evidence="1">
    <location>
        <begin position="1"/>
        <end position="10"/>
    </location>
</feature>
<dbReference type="SUPFAM" id="SSF53300">
    <property type="entry name" value="vWA-like"/>
    <property type="match status" value="1"/>
</dbReference>
<dbReference type="EMBL" id="MVHJ01000020">
    <property type="protein sequence ID" value="ORA03085.1"/>
    <property type="molecule type" value="Genomic_DNA"/>
</dbReference>
<keyword evidence="2" id="KW-0472">Membrane</keyword>
<dbReference type="Proteomes" id="UP000192366">
    <property type="component" value="Unassembled WGS sequence"/>
</dbReference>
<protein>
    <recommendedName>
        <fullName evidence="5">VWFA domain-containing protein</fullName>
    </recommendedName>
</protein>
<organism evidence="3 4">
    <name type="scientific">Mycolicibacterium bacteremicum</name>
    <name type="common">Mycobacterium bacteremicum</name>
    <dbReference type="NCBI Taxonomy" id="564198"/>
    <lineage>
        <taxon>Bacteria</taxon>
        <taxon>Bacillati</taxon>
        <taxon>Actinomycetota</taxon>
        <taxon>Actinomycetes</taxon>
        <taxon>Mycobacteriales</taxon>
        <taxon>Mycobacteriaceae</taxon>
        <taxon>Mycolicibacterium</taxon>
    </lineage>
</organism>
<dbReference type="AlphaFoldDB" id="A0A1W9YSN0"/>
<dbReference type="Gene3D" id="3.40.50.410">
    <property type="entry name" value="von Willebrand factor, type A domain"/>
    <property type="match status" value="1"/>
</dbReference>
<evidence type="ECO:0000313" key="3">
    <source>
        <dbReference type="EMBL" id="ORA03085.1"/>
    </source>
</evidence>
<keyword evidence="2" id="KW-0812">Transmembrane</keyword>
<dbReference type="OrthoDB" id="5171781at2"/>
<gene>
    <name evidence="3" type="ORF">BST17_20220</name>
</gene>
<evidence type="ECO:0000313" key="4">
    <source>
        <dbReference type="Proteomes" id="UP000192366"/>
    </source>
</evidence>
<evidence type="ECO:0000256" key="2">
    <source>
        <dbReference type="SAM" id="Phobius"/>
    </source>
</evidence>
<dbReference type="RefSeq" id="WP_083060689.1">
    <property type="nucleotide sequence ID" value="NZ_JACKVM010000011.1"/>
</dbReference>
<name>A0A1W9YSN0_MYCBA</name>
<keyword evidence="2" id="KW-1133">Transmembrane helix</keyword>
<dbReference type="STRING" id="564198.BST17_20220"/>
<keyword evidence="4" id="KW-1185">Reference proteome</keyword>
<sequence length="689" mass="70655">MGRHSIPDPDDRPDDEAGVFGDPRRDDSPAGPSGGQRDQPEFGYETDDYRYDEAGGYPAPGVYDAPDDHRASGGFDAPGDYDYADPDPAPRGFPAVADEDSPTQAFSVTGRQRAYDSGEWTGSHRAVTTGRRTVSRGVVIALITVVAVVGAVILWQFFGNALSDRSQASADRCVEGEVTVAVVADPAIAEQIGAQAQDYLGTNPRVGDRCVKVEVKSSDAEAVVNGFTGAWPADLGAQPALWLPASSAAEARLEAAAGPETVIDSRSLVSSPVVLAVRPELKSALGEQNWSALPNLQTNPAGLDGVDLVGWGGLRLALPMAGNSDAGLLAAEAVAAASAPPNAPATNGAAAAQRLMGAQPELADAQASTALDALVNAADPAAAPVHAVATTEQLLVQRADNLADAGAKLAAWTPSGPAAVADFPAVLLSGDWLSKEQVTAASEFDRFMRKPEQLTKLAEAGFRAEGATNPESPVTDFPAVGQPLSFGDPAERATLAARLSAPVQDGTVTVMLGQATPGLTDLARAVNDRVQQLPPSAAVGLWTFDGVAGRSAITTGPLSDDVGGTPRAAALGSSLQSQGGSASGAVSFTTLRLVYGEALSGFRPDQPNSVLVITSGPHTDRSLDGPGLVSYIRGAVDQQRPVAVDVINIGDDPDRATWEAVAEASGGQYRSVPSATDPALGDAVSELLG</sequence>
<evidence type="ECO:0008006" key="5">
    <source>
        <dbReference type="Google" id="ProtNLM"/>
    </source>
</evidence>
<accession>A0A1W9YSN0</accession>
<proteinExistence type="predicted"/>
<dbReference type="InterPro" id="IPR036465">
    <property type="entry name" value="vWFA_dom_sf"/>
</dbReference>